<evidence type="ECO:0000313" key="4">
    <source>
        <dbReference type="Proteomes" id="UP000770717"/>
    </source>
</evidence>
<feature type="signal peptide" evidence="2">
    <location>
        <begin position="1"/>
        <end position="23"/>
    </location>
</feature>
<evidence type="ECO:0000256" key="2">
    <source>
        <dbReference type="SAM" id="SignalP"/>
    </source>
</evidence>
<comment type="caution">
    <text evidence="3">The sequence shown here is derived from an EMBL/GenBank/DDBJ whole genome shotgun (WGS) entry which is preliminary data.</text>
</comment>
<dbReference type="InterPro" id="IPR011256">
    <property type="entry name" value="Reg_factor_effector_dom_sf"/>
</dbReference>
<proteinExistence type="inferred from homology"/>
<evidence type="ECO:0000313" key="3">
    <source>
        <dbReference type="EMBL" id="KAG9484238.1"/>
    </source>
</evidence>
<dbReference type="OrthoDB" id="6424451at2759"/>
<protein>
    <submittedName>
        <fullName evidence="3">Uncharacterized protein</fullName>
    </submittedName>
</protein>
<sequence length="150" mass="16580">MAMAAVALLLLSLLALYGTAVVAEKNSVDGLPPFCGNHECPKYQVLKTYNTFELRRYDAALWVTTRLDTDMFGLGIMKSFRRLTNYINGQNTDGASIKMSVPVRATVPLLDQSINATMSFFVPTAIVNPPAPNDPSLYLESYSPTSYYVR</sequence>
<organism evidence="3 4">
    <name type="scientific">Eleutherodactylus coqui</name>
    <name type="common">Puerto Rican coqui</name>
    <dbReference type="NCBI Taxonomy" id="57060"/>
    <lineage>
        <taxon>Eukaryota</taxon>
        <taxon>Metazoa</taxon>
        <taxon>Chordata</taxon>
        <taxon>Craniata</taxon>
        <taxon>Vertebrata</taxon>
        <taxon>Euteleostomi</taxon>
        <taxon>Amphibia</taxon>
        <taxon>Batrachia</taxon>
        <taxon>Anura</taxon>
        <taxon>Neobatrachia</taxon>
        <taxon>Hyloidea</taxon>
        <taxon>Eleutherodactylidae</taxon>
        <taxon>Eleutherodactylinae</taxon>
        <taxon>Eleutherodactylus</taxon>
        <taxon>Eleutherodactylus</taxon>
    </lineage>
</organism>
<accession>A0A8J6F9C7</accession>
<dbReference type="Gene3D" id="3.20.80.10">
    <property type="entry name" value="Regulatory factor, effector binding domain"/>
    <property type="match status" value="1"/>
</dbReference>
<dbReference type="SUPFAM" id="SSF55136">
    <property type="entry name" value="Probable bacterial effector-binding domain"/>
    <property type="match status" value="1"/>
</dbReference>
<evidence type="ECO:0000256" key="1">
    <source>
        <dbReference type="ARBA" id="ARBA00009817"/>
    </source>
</evidence>
<keyword evidence="4" id="KW-1185">Reference proteome</keyword>
<feature type="chain" id="PRO_5035262847" evidence="2">
    <location>
        <begin position="24"/>
        <end position="150"/>
    </location>
</feature>
<dbReference type="PANTHER" id="PTHR11220">
    <property type="entry name" value="HEME-BINDING PROTEIN-RELATED"/>
    <property type="match status" value="1"/>
</dbReference>
<dbReference type="Pfam" id="PF04832">
    <property type="entry name" value="SOUL"/>
    <property type="match status" value="1"/>
</dbReference>
<keyword evidence="2" id="KW-0732">Signal</keyword>
<dbReference type="PANTHER" id="PTHR11220:SF74">
    <property type="entry name" value="LOC100135146 PROTEIN"/>
    <property type="match status" value="1"/>
</dbReference>
<dbReference type="GO" id="GO:0005737">
    <property type="term" value="C:cytoplasm"/>
    <property type="evidence" value="ECO:0007669"/>
    <property type="project" value="TreeGrafter"/>
</dbReference>
<reference evidence="3" key="1">
    <citation type="thesis" date="2020" institute="ProQuest LLC" country="789 East Eisenhower Parkway, Ann Arbor, MI, USA">
        <title>Comparative Genomics and Chromosome Evolution.</title>
        <authorList>
            <person name="Mudd A.B."/>
        </authorList>
    </citation>
    <scope>NUCLEOTIDE SEQUENCE</scope>
    <source>
        <strain evidence="3">HN-11 Male</strain>
        <tissue evidence="3">Kidney and liver</tissue>
    </source>
</reference>
<dbReference type="EMBL" id="WNTK01000005">
    <property type="protein sequence ID" value="KAG9484238.1"/>
    <property type="molecule type" value="Genomic_DNA"/>
</dbReference>
<dbReference type="Proteomes" id="UP000770717">
    <property type="component" value="Unassembled WGS sequence"/>
</dbReference>
<name>A0A8J6F9C7_ELECQ</name>
<dbReference type="GO" id="GO:0020037">
    <property type="term" value="F:heme binding"/>
    <property type="evidence" value="ECO:0007669"/>
    <property type="project" value="TreeGrafter"/>
</dbReference>
<dbReference type="AlphaFoldDB" id="A0A8J6F9C7"/>
<comment type="similarity">
    <text evidence="1">Belongs to the HEBP family.</text>
</comment>
<gene>
    <name evidence="3" type="ORF">GDO78_009904</name>
</gene>
<dbReference type="InterPro" id="IPR006917">
    <property type="entry name" value="SOUL_heme-bd"/>
</dbReference>